<comment type="subunit">
    <text evidence="5">Monomer. Associates with the 50S ribosomal subunit.</text>
</comment>
<keyword evidence="1" id="KW-0479">Metal-binding</keyword>
<evidence type="ECO:0000256" key="5">
    <source>
        <dbReference type="HAMAP-Rule" id="MF_00900"/>
    </source>
</evidence>
<keyword evidence="3" id="KW-0460">Magnesium</keyword>
<protein>
    <recommendedName>
        <fullName evidence="5">GTPase HflX</fullName>
    </recommendedName>
    <alternativeName>
        <fullName evidence="5">GTP-binding protein HflX</fullName>
    </alternativeName>
</protein>
<evidence type="ECO:0000313" key="7">
    <source>
        <dbReference type="EMBL" id="MEK8090601.1"/>
    </source>
</evidence>
<dbReference type="Gene3D" id="3.40.50.11060">
    <property type="entry name" value="GTPase HflX, N-terminal domain"/>
    <property type="match status" value="1"/>
</dbReference>
<dbReference type="Pfam" id="PF01926">
    <property type="entry name" value="MMR_HSR1"/>
    <property type="match status" value="1"/>
</dbReference>
<dbReference type="PRINTS" id="PR00326">
    <property type="entry name" value="GTP1OBG"/>
</dbReference>
<dbReference type="RefSeq" id="WP_341371655.1">
    <property type="nucleotide sequence ID" value="NZ_JBBPCO010000013.1"/>
</dbReference>
<evidence type="ECO:0000256" key="3">
    <source>
        <dbReference type="ARBA" id="ARBA00022842"/>
    </source>
</evidence>
<evidence type="ECO:0000313" key="8">
    <source>
        <dbReference type="Proteomes" id="UP001446205"/>
    </source>
</evidence>
<dbReference type="InterPro" id="IPR027417">
    <property type="entry name" value="P-loop_NTPase"/>
</dbReference>
<name>A0ABU9DC93_9PROT</name>
<dbReference type="NCBIfam" id="TIGR03156">
    <property type="entry name" value="GTP_HflX"/>
    <property type="match status" value="1"/>
</dbReference>
<reference evidence="7 8" key="1">
    <citation type="submission" date="2024-04" db="EMBL/GenBank/DDBJ databases">
        <authorList>
            <person name="Abashina T."/>
            <person name="Shaikin A."/>
        </authorList>
    </citation>
    <scope>NUCLEOTIDE SEQUENCE [LARGE SCALE GENOMIC DNA]</scope>
    <source>
        <strain evidence="7 8">AAFK</strain>
    </source>
</reference>
<dbReference type="InterPro" id="IPR042108">
    <property type="entry name" value="GTPase_HflX_N_sf"/>
</dbReference>
<dbReference type="InterPro" id="IPR016496">
    <property type="entry name" value="GTPase_HflX"/>
</dbReference>
<keyword evidence="7" id="KW-0378">Hydrolase</keyword>
<dbReference type="InterPro" id="IPR006073">
    <property type="entry name" value="GTP-bd"/>
</dbReference>
<dbReference type="PANTHER" id="PTHR10229">
    <property type="entry name" value="GTP-BINDING PROTEIN HFLX"/>
    <property type="match status" value="1"/>
</dbReference>
<sequence length="429" mass="47912">MGEQAKVANRTVLVHLNLGDQYREAQEDIEELRLLSLSAGAEIVGEVSANRSRPDPAYFVGSGKVEEIRLLVESTQADLVIFNHALSPIQERNIERALSCRVLDRVGLILDIFASRARTHEGQLQVELAQLEHLSTRLVRGWTHLERQRGGIGLRGPGETQLELDRRILRQRIHTLKQRLEKVRAGRALRRRARQRAPIRTISLVGYTNAGKSTLFNRLTQSEVFAANQLFATLDPTMRRLMLPTGEAVVLTDTVGFVRHLPHQLVAAFRATLEEVAAADLLLHVVDFSSPEHGDQIRQVDAVLREIGAEDLPTILVYNKIDAVDQDPGMQLDEAGLPRQVWLSAWTGEGTDLLIDAIGQHLRHEKVRVCVDLEPGDGVWRARLYAHGQVLEEDIDDQGGISLSVELDSAIWGRFQQQGLHGRQVDGTP</sequence>
<keyword evidence="4 5" id="KW-0342">GTP-binding</keyword>
<dbReference type="Proteomes" id="UP001446205">
    <property type="component" value="Unassembled WGS sequence"/>
</dbReference>
<dbReference type="InterPro" id="IPR025121">
    <property type="entry name" value="GTPase_HflX_N"/>
</dbReference>
<dbReference type="GO" id="GO:0016787">
    <property type="term" value="F:hydrolase activity"/>
    <property type="evidence" value="ECO:0007669"/>
    <property type="project" value="UniProtKB-KW"/>
</dbReference>
<keyword evidence="2 5" id="KW-0547">Nucleotide-binding</keyword>
<dbReference type="Pfam" id="PF13167">
    <property type="entry name" value="GTP-bdg_N"/>
    <property type="match status" value="1"/>
</dbReference>
<dbReference type="SUPFAM" id="SSF52540">
    <property type="entry name" value="P-loop containing nucleoside triphosphate hydrolases"/>
    <property type="match status" value="1"/>
</dbReference>
<keyword evidence="5" id="KW-0963">Cytoplasm</keyword>
<organism evidence="7 8">
    <name type="scientific">Thermithiobacillus plumbiphilus</name>
    <dbReference type="NCBI Taxonomy" id="1729899"/>
    <lineage>
        <taxon>Bacteria</taxon>
        <taxon>Pseudomonadati</taxon>
        <taxon>Pseudomonadota</taxon>
        <taxon>Acidithiobacillia</taxon>
        <taxon>Acidithiobacillales</taxon>
        <taxon>Thermithiobacillaceae</taxon>
        <taxon>Thermithiobacillus</taxon>
    </lineage>
</organism>
<evidence type="ECO:0000256" key="4">
    <source>
        <dbReference type="ARBA" id="ARBA00023134"/>
    </source>
</evidence>
<evidence type="ECO:0000256" key="2">
    <source>
        <dbReference type="ARBA" id="ARBA00022741"/>
    </source>
</evidence>
<comment type="function">
    <text evidence="5">GTPase that associates with the 50S ribosomal subunit and may have a role during protein synthesis or ribosome biogenesis.</text>
</comment>
<dbReference type="NCBIfam" id="NF008280">
    <property type="entry name" value="PRK11058.1"/>
    <property type="match status" value="1"/>
</dbReference>
<evidence type="ECO:0000256" key="1">
    <source>
        <dbReference type="ARBA" id="ARBA00022723"/>
    </source>
</evidence>
<accession>A0ABU9DC93</accession>
<dbReference type="Pfam" id="PF16360">
    <property type="entry name" value="GTP-bdg_M"/>
    <property type="match status" value="1"/>
</dbReference>
<dbReference type="PIRSF" id="PIRSF006809">
    <property type="entry name" value="GTP-binding_hflX_prd"/>
    <property type="match status" value="1"/>
</dbReference>
<dbReference type="HAMAP" id="MF_00900">
    <property type="entry name" value="GTPase_HflX"/>
    <property type="match status" value="1"/>
</dbReference>
<proteinExistence type="inferred from homology"/>
<dbReference type="CDD" id="cd01878">
    <property type="entry name" value="HflX"/>
    <property type="match status" value="1"/>
</dbReference>
<evidence type="ECO:0000259" key="6">
    <source>
        <dbReference type="PROSITE" id="PS51705"/>
    </source>
</evidence>
<keyword evidence="8" id="KW-1185">Reference proteome</keyword>
<dbReference type="Gene3D" id="3.40.50.300">
    <property type="entry name" value="P-loop containing nucleotide triphosphate hydrolases"/>
    <property type="match status" value="1"/>
</dbReference>
<comment type="similarity">
    <text evidence="5">Belongs to the TRAFAC class OBG-HflX-like GTPase superfamily. HflX GTPase family.</text>
</comment>
<comment type="subcellular location">
    <subcellularLocation>
        <location evidence="5">Cytoplasm</location>
    </subcellularLocation>
    <text evidence="5">May associate with membranes.</text>
</comment>
<dbReference type="InterPro" id="IPR032305">
    <property type="entry name" value="GTP-bd_M"/>
</dbReference>
<dbReference type="PROSITE" id="PS51705">
    <property type="entry name" value="G_HFLX"/>
    <property type="match status" value="1"/>
</dbReference>
<feature type="domain" description="Hflx-type G" evidence="6">
    <location>
        <begin position="200"/>
        <end position="366"/>
    </location>
</feature>
<dbReference type="EMBL" id="JBBPCO010000013">
    <property type="protein sequence ID" value="MEK8090601.1"/>
    <property type="molecule type" value="Genomic_DNA"/>
</dbReference>
<comment type="caution">
    <text evidence="7">The sequence shown here is derived from an EMBL/GenBank/DDBJ whole genome shotgun (WGS) entry which is preliminary data.</text>
</comment>
<gene>
    <name evidence="5 7" type="primary">hflX</name>
    <name evidence="7" type="ORF">WOB96_12630</name>
</gene>
<dbReference type="Gene3D" id="6.10.250.2860">
    <property type="match status" value="1"/>
</dbReference>
<dbReference type="PANTHER" id="PTHR10229:SF0">
    <property type="entry name" value="GTP-BINDING PROTEIN 6-RELATED"/>
    <property type="match status" value="1"/>
</dbReference>
<dbReference type="InterPro" id="IPR030394">
    <property type="entry name" value="G_HFLX_dom"/>
</dbReference>